<proteinExistence type="predicted"/>
<dbReference type="PROSITE" id="PS51257">
    <property type="entry name" value="PROKAR_LIPOPROTEIN"/>
    <property type="match status" value="1"/>
</dbReference>
<sequence length="311" mass="35531">METIWRPSSAAVTNTTFGCGERNVSGDSHSVLLLCLHAWIKFMRRDSDYKYAPLCVFQTQTLGEIEGWCEVRKRRRGSSRAGSQPKEMAWSNRVKQENLRINKEVLTESRKGENMEKQSYANVVRLSKGAIRINVARGEGTVDEREKEVGNRKCLCSSSSSCNEEEDDDDSMEMEQRLEALRKHACKRCRESNPFRHGLDAFEKVQNEVSLSPLVEEVTKKQLSMENLGNDSTLTKSFDSKIWSYVGCQRVTGEEDKSHRLVNVWKKARWRIFNSSDLARVARKVWSSNLSNGGDVRKHSIEVDAEDSVRV</sequence>
<keyword evidence="2" id="KW-1185">Reference proteome</keyword>
<reference evidence="1 2" key="1">
    <citation type="submission" date="2024-01" db="EMBL/GenBank/DDBJ databases">
        <title>The genomes of 5 underutilized Papilionoideae crops provide insights into root nodulation and disease resistanc.</title>
        <authorList>
            <person name="Jiang F."/>
        </authorList>
    </citation>
    <scope>NUCLEOTIDE SEQUENCE [LARGE SCALE GENOMIC DNA]</scope>
    <source>
        <strain evidence="1">DUOXIRENSHENG_FW03</strain>
        <tissue evidence="1">Leaves</tissue>
    </source>
</reference>
<protein>
    <submittedName>
        <fullName evidence="1">Uncharacterized protein</fullName>
    </submittedName>
</protein>
<evidence type="ECO:0000313" key="1">
    <source>
        <dbReference type="EMBL" id="KAK7395892.1"/>
    </source>
</evidence>
<gene>
    <name evidence="1" type="ORF">VNO78_16472</name>
</gene>
<comment type="caution">
    <text evidence="1">The sequence shown here is derived from an EMBL/GenBank/DDBJ whole genome shotgun (WGS) entry which is preliminary data.</text>
</comment>
<evidence type="ECO:0000313" key="2">
    <source>
        <dbReference type="Proteomes" id="UP001386955"/>
    </source>
</evidence>
<organism evidence="1 2">
    <name type="scientific">Psophocarpus tetragonolobus</name>
    <name type="common">Winged bean</name>
    <name type="synonym">Dolichos tetragonolobus</name>
    <dbReference type="NCBI Taxonomy" id="3891"/>
    <lineage>
        <taxon>Eukaryota</taxon>
        <taxon>Viridiplantae</taxon>
        <taxon>Streptophyta</taxon>
        <taxon>Embryophyta</taxon>
        <taxon>Tracheophyta</taxon>
        <taxon>Spermatophyta</taxon>
        <taxon>Magnoliopsida</taxon>
        <taxon>eudicotyledons</taxon>
        <taxon>Gunneridae</taxon>
        <taxon>Pentapetalae</taxon>
        <taxon>rosids</taxon>
        <taxon>fabids</taxon>
        <taxon>Fabales</taxon>
        <taxon>Fabaceae</taxon>
        <taxon>Papilionoideae</taxon>
        <taxon>50 kb inversion clade</taxon>
        <taxon>NPAAA clade</taxon>
        <taxon>indigoferoid/millettioid clade</taxon>
        <taxon>Phaseoleae</taxon>
        <taxon>Psophocarpus</taxon>
    </lineage>
</organism>
<name>A0AAN9XK57_PSOTE</name>
<dbReference type="AlphaFoldDB" id="A0AAN9XK57"/>
<dbReference type="Proteomes" id="UP001386955">
    <property type="component" value="Unassembled WGS sequence"/>
</dbReference>
<accession>A0AAN9XK57</accession>
<dbReference type="EMBL" id="JAYMYS010000004">
    <property type="protein sequence ID" value="KAK7395892.1"/>
    <property type="molecule type" value="Genomic_DNA"/>
</dbReference>